<evidence type="ECO:0000313" key="3">
    <source>
        <dbReference type="Proteomes" id="UP000094626"/>
    </source>
</evidence>
<feature type="transmembrane region" description="Helical" evidence="1">
    <location>
        <begin position="30"/>
        <end position="48"/>
    </location>
</feature>
<keyword evidence="1" id="KW-0472">Membrane</keyword>
<accession>A0A1D8AFK3</accession>
<organism evidence="2 3">
    <name type="scientific">Novosphingobium resinovorum</name>
    <dbReference type="NCBI Taxonomy" id="158500"/>
    <lineage>
        <taxon>Bacteria</taxon>
        <taxon>Pseudomonadati</taxon>
        <taxon>Pseudomonadota</taxon>
        <taxon>Alphaproteobacteria</taxon>
        <taxon>Sphingomonadales</taxon>
        <taxon>Sphingomonadaceae</taxon>
        <taxon>Novosphingobium</taxon>
    </lineage>
</organism>
<keyword evidence="2" id="KW-0614">Plasmid</keyword>
<reference evidence="3" key="1">
    <citation type="journal article" date="2017" name="J. Biotechnol.">
        <title>Complete genome sequence of Novosphingobium resinovorum SA1, a versatile xenobiotic-degrading bacterium capable of utilizing sulfanilic acid.</title>
        <authorList>
            <person name="Hegedus B."/>
            <person name="Kos P.B."/>
            <person name="Balint B."/>
            <person name="Maroti G."/>
            <person name="Gan H.M."/>
            <person name="Perei K."/>
            <person name="Rakhely G."/>
        </authorList>
    </citation>
    <scope>NUCLEOTIDE SEQUENCE [LARGE SCALE GENOMIC DNA]</scope>
    <source>
        <strain evidence="3">SA1</strain>
    </source>
</reference>
<feature type="transmembrane region" description="Helical" evidence="1">
    <location>
        <begin position="55"/>
        <end position="73"/>
    </location>
</feature>
<dbReference type="KEGG" id="nre:BES08_29265"/>
<protein>
    <submittedName>
        <fullName evidence="2">Uncharacterized protein</fullName>
    </submittedName>
</protein>
<dbReference type="Proteomes" id="UP000094626">
    <property type="component" value="Plasmid pSA2"/>
</dbReference>
<geneLocation type="plasmid" evidence="2 3">
    <name>pSA2</name>
</geneLocation>
<dbReference type="RefSeq" id="WP_069710131.1">
    <property type="nucleotide sequence ID" value="NZ_CP017077.1"/>
</dbReference>
<evidence type="ECO:0000256" key="1">
    <source>
        <dbReference type="SAM" id="Phobius"/>
    </source>
</evidence>
<evidence type="ECO:0000313" key="2">
    <source>
        <dbReference type="EMBL" id="AOR80885.1"/>
    </source>
</evidence>
<name>A0A1D8AFK3_9SPHN</name>
<keyword evidence="1" id="KW-0812">Transmembrane</keyword>
<keyword evidence="3" id="KW-1185">Reference proteome</keyword>
<dbReference type="EMBL" id="CP017077">
    <property type="protein sequence ID" value="AOR80885.1"/>
    <property type="molecule type" value="Genomic_DNA"/>
</dbReference>
<keyword evidence="1" id="KW-1133">Transmembrane helix</keyword>
<gene>
    <name evidence="2" type="ORF">BES08_29265</name>
</gene>
<dbReference type="AlphaFoldDB" id="A0A1D8AFK3"/>
<sequence>MSKFGQGSFMDWLSKIDYVAVIRESAQSPLGTISLFIIVVGIVAVFLFRRTKSEGIRLVAFALLVVGAGLLIFRVGSGVETAVSDLQKSAKDTKVELNKVTAQQKAEEKRRADEAQASQARLAAIRECKAGGARIVNSCRAYDKSGFHSSPSASCGLTLDAGDGRFFAQSAVTVDSQRYHNISGADASAAQPAYAKTESGESYVHRFSGTIGCTNAQGTGRTCESKATISATAFPLSCLPYKAELVK</sequence>
<proteinExistence type="predicted"/>